<gene>
    <name evidence="11" type="ORF">CQW23_00237</name>
</gene>
<comment type="caution">
    <text evidence="11">The sequence shown here is derived from an EMBL/GenBank/DDBJ whole genome shotgun (WGS) entry which is preliminary data.</text>
</comment>
<comment type="cofactor">
    <cofactor evidence="1">
        <name>Mn(2+)</name>
        <dbReference type="ChEBI" id="CHEBI:29035"/>
    </cofactor>
</comment>
<accession>A0A2G2XK47</accession>
<dbReference type="OrthoDB" id="10264738at2759"/>
<organism evidence="11 12">
    <name type="scientific">Capsicum baccatum</name>
    <name type="common">Peruvian pepper</name>
    <dbReference type="NCBI Taxonomy" id="33114"/>
    <lineage>
        <taxon>Eukaryota</taxon>
        <taxon>Viridiplantae</taxon>
        <taxon>Streptophyta</taxon>
        <taxon>Embryophyta</taxon>
        <taxon>Tracheophyta</taxon>
        <taxon>Spermatophyta</taxon>
        <taxon>Magnoliopsida</taxon>
        <taxon>eudicotyledons</taxon>
        <taxon>Gunneridae</taxon>
        <taxon>Pentapetalae</taxon>
        <taxon>asterids</taxon>
        <taxon>lamiids</taxon>
        <taxon>Solanales</taxon>
        <taxon>Solanaceae</taxon>
        <taxon>Solanoideae</taxon>
        <taxon>Capsiceae</taxon>
        <taxon>Capsicum</taxon>
    </lineage>
</organism>
<dbReference type="GO" id="GO:0046872">
    <property type="term" value="F:metal ion binding"/>
    <property type="evidence" value="ECO:0007669"/>
    <property type="project" value="UniProtKB-KW"/>
</dbReference>
<evidence type="ECO:0000256" key="1">
    <source>
        <dbReference type="ARBA" id="ARBA00001936"/>
    </source>
</evidence>
<feature type="domain" description="PPM-type phosphatase" evidence="10">
    <location>
        <begin position="93"/>
        <end position="368"/>
    </location>
</feature>
<dbReference type="SMR" id="A0A2G2XK47"/>
<dbReference type="STRING" id="33114.A0A2G2XK47"/>
<evidence type="ECO:0000256" key="6">
    <source>
        <dbReference type="ARBA" id="ARBA00022842"/>
    </source>
</evidence>
<dbReference type="InterPro" id="IPR015655">
    <property type="entry name" value="PP2C"/>
</dbReference>
<keyword evidence="12" id="KW-1185">Reference proteome</keyword>
<evidence type="ECO:0000313" key="12">
    <source>
        <dbReference type="Proteomes" id="UP000224567"/>
    </source>
</evidence>
<keyword evidence="4" id="KW-0479">Metal-binding</keyword>
<proteinExistence type="inferred from homology"/>
<dbReference type="AlphaFoldDB" id="A0A2G2XK47"/>
<name>A0A2G2XK47_CAPBA</name>
<dbReference type="SMART" id="SM00332">
    <property type="entry name" value="PP2Cc"/>
    <property type="match status" value="1"/>
</dbReference>
<evidence type="ECO:0000256" key="9">
    <source>
        <dbReference type="RuleBase" id="RU003465"/>
    </source>
</evidence>
<evidence type="ECO:0000256" key="2">
    <source>
        <dbReference type="ARBA" id="ARBA00001946"/>
    </source>
</evidence>
<dbReference type="InterPro" id="IPR000222">
    <property type="entry name" value="PP2C_BS"/>
</dbReference>
<reference evidence="12" key="2">
    <citation type="journal article" date="2017" name="J. Anim. Genet.">
        <title>Multiple reference genome sequences of hot pepper reveal the massive evolution of plant disease resistance genes by retroduplication.</title>
        <authorList>
            <person name="Kim S."/>
            <person name="Park J."/>
            <person name="Yeom S.-I."/>
            <person name="Kim Y.-M."/>
            <person name="Seo E."/>
            <person name="Kim K.-T."/>
            <person name="Kim M.-S."/>
            <person name="Lee J.M."/>
            <person name="Cheong K."/>
            <person name="Shin H.-S."/>
            <person name="Kim S.-B."/>
            <person name="Han K."/>
            <person name="Lee J."/>
            <person name="Park M."/>
            <person name="Lee H.-A."/>
            <person name="Lee H.-Y."/>
            <person name="Lee Y."/>
            <person name="Oh S."/>
            <person name="Lee J.H."/>
            <person name="Choi E."/>
            <person name="Choi E."/>
            <person name="Lee S.E."/>
            <person name="Jeon J."/>
            <person name="Kim H."/>
            <person name="Choi G."/>
            <person name="Song H."/>
            <person name="Lee J."/>
            <person name="Lee S.-C."/>
            <person name="Kwon J.-K."/>
            <person name="Lee H.-Y."/>
            <person name="Koo N."/>
            <person name="Hong Y."/>
            <person name="Kim R.W."/>
            <person name="Kang W.-H."/>
            <person name="Huh J.H."/>
            <person name="Kang B.-C."/>
            <person name="Yang T.-J."/>
            <person name="Lee Y.-H."/>
            <person name="Bennetzen J.L."/>
            <person name="Choi D."/>
        </authorList>
    </citation>
    <scope>NUCLEOTIDE SEQUENCE [LARGE SCALE GENOMIC DNA]</scope>
    <source>
        <strain evidence="12">cv. PBC81</strain>
    </source>
</reference>
<evidence type="ECO:0000256" key="5">
    <source>
        <dbReference type="ARBA" id="ARBA00022801"/>
    </source>
</evidence>
<evidence type="ECO:0000313" key="11">
    <source>
        <dbReference type="EMBL" id="PHT57874.1"/>
    </source>
</evidence>
<comment type="similarity">
    <text evidence="9">Belongs to the PP2C family.</text>
</comment>
<dbReference type="InterPro" id="IPR036457">
    <property type="entry name" value="PPM-type-like_dom_sf"/>
</dbReference>
<dbReference type="Gene3D" id="3.60.40.10">
    <property type="entry name" value="PPM-type phosphatase domain"/>
    <property type="match status" value="1"/>
</dbReference>
<dbReference type="PROSITE" id="PS51746">
    <property type="entry name" value="PPM_2"/>
    <property type="match status" value="1"/>
</dbReference>
<dbReference type="SMART" id="SM00331">
    <property type="entry name" value="PP2C_SIG"/>
    <property type="match status" value="1"/>
</dbReference>
<dbReference type="GO" id="GO:0004722">
    <property type="term" value="F:protein serine/threonine phosphatase activity"/>
    <property type="evidence" value="ECO:0007669"/>
    <property type="project" value="UniProtKB-EC"/>
</dbReference>
<reference evidence="11 12" key="1">
    <citation type="journal article" date="2017" name="Genome Biol.">
        <title>New reference genome sequences of hot pepper reveal the massive evolution of plant disease-resistance genes by retroduplication.</title>
        <authorList>
            <person name="Kim S."/>
            <person name="Park J."/>
            <person name="Yeom S.I."/>
            <person name="Kim Y.M."/>
            <person name="Seo E."/>
            <person name="Kim K.T."/>
            <person name="Kim M.S."/>
            <person name="Lee J.M."/>
            <person name="Cheong K."/>
            <person name="Shin H.S."/>
            <person name="Kim S.B."/>
            <person name="Han K."/>
            <person name="Lee J."/>
            <person name="Park M."/>
            <person name="Lee H.A."/>
            <person name="Lee H.Y."/>
            <person name="Lee Y."/>
            <person name="Oh S."/>
            <person name="Lee J.H."/>
            <person name="Choi E."/>
            <person name="Choi E."/>
            <person name="Lee S.E."/>
            <person name="Jeon J."/>
            <person name="Kim H."/>
            <person name="Choi G."/>
            <person name="Song H."/>
            <person name="Lee J."/>
            <person name="Lee S.C."/>
            <person name="Kwon J.K."/>
            <person name="Lee H.Y."/>
            <person name="Koo N."/>
            <person name="Hong Y."/>
            <person name="Kim R.W."/>
            <person name="Kang W.H."/>
            <person name="Huh J.H."/>
            <person name="Kang B.C."/>
            <person name="Yang T.J."/>
            <person name="Lee Y.H."/>
            <person name="Bennetzen J.L."/>
            <person name="Choi D."/>
        </authorList>
    </citation>
    <scope>NUCLEOTIDE SEQUENCE [LARGE SCALE GENOMIC DNA]</scope>
    <source>
        <strain evidence="12">cv. PBC81</strain>
    </source>
</reference>
<dbReference type="Pfam" id="PF00481">
    <property type="entry name" value="PP2C"/>
    <property type="match status" value="1"/>
</dbReference>
<evidence type="ECO:0000256" key="7">
    <source>
        <dbReference type="ARBA" id="ARBA00022912"/>
    </source>
</evidence>
<keyword evidence="5 9" id="KW-0378">Hydrolase</keyword>
<evidence type="ECO:0000256" key="3">
    <source>
        <dbReference type="ARBA" id="ARBA00013081"/>
    </source>
</evidence>
<evidence type="ECO:0000256" key="8">
    <source>
        <dbReference type="ARBA" id="ARBA00023211"/>
    </source>
</evidence>
<protein>
    <recommendedName>
        <fullName evidence="3">protein-serine/threonine phosphatase</fullName>
        <ecNumber evidence="3">3.1.3.16</ecNumber>
    </recommendedName>
</protein>
<dbReference type="EC" id="3.1.3.16" evidence="3"/>
<sequence>MVSDDGKKNKPRNLFHRRVLKSYHKRQQIQQRMNTTTTTSSGEDDFVTEKRFCLRENEPIDKSSSNNSIITTTVESSSNTNTVVFSTESKELKYGFISMIGRRRVMEDAIKVGVRVRVRVMDNNEFMFFGVYDGHGGSRVSLACRERLHYIIEEELLELNRKENDNDNNRMDWEKVMMTSFSRMDEEVRGVGYEEDMGRTVGSSAMVVMVGKQVVVVANCGDCRTILCNRGVTIPLSHDHKADRPDEKKRVEAAGGKILNWKGSRVQGVLATSRSIGDHCLKPFVIPEPEVTVYKRNEWDEFLVIATNGLWDVVSNEVACEVVRKCLDGQIQRRFPERDSAADAAALLTELAIAKGSKDNISVIVVELDKISDIKV</sequence>
<dbReference type="Proteomes" id="UP000224567">
    <property type="component" value="Unassembled WGS sequence"/>
</dbReference>
<comment type="cofactor">
    <cofactor evidence="2">
        <name>Mg(2+)</name>
        <dbReference type="ChEBI" id="CHEBI:18420"/>
    </cofactor>
</comment>
<dbReference type="EMBL" id="MLFT02000001">
    <property type="protein sequence ID" value="PHT57874.1"/>
    <property type="molecule type" value="Genomic_DNA"/>
</dbReference>
<dbReference type="PROSITE" id="PS01032">
    <property type="entry name" value="PPM_1"/>
    <property type="match status" value="1"/>
</dbReference>
<evidence type="ECO:0000259" key="10">
    <source>
        <dbReference type="PROSITE" id="PS51746"/>
    </source>
</evidence>
<dbReference type="FunFam" id="3.60.40.10:FF:000291">
    <property type="entry name" value="Protein phosphatase 2C 50"/>
    <property type="match status" value="1"/>
</dbReference>
<dbReference type="SUPFAM" id="SSF81606">
    <property type="entry name" value="PP2C-like"/>
    <property type="match status" value="1"/>
</dbReference>
<keyword evidence="6" id="KW-0460">Magnesium</keyword>
<keyword evidence="8" id="KW-0464">Manganese</keyword>
<dbReference type="CDD" id="cd00143">
    <property type="entry name" value="PP2Cc"/>
    <property type="match status" value="1"/>
</dbReference>
<keyword evidence="7 9" id="KW-0904">Protein phosphatase</keyword>
<evidence type="ECO:0000256" key="4">
    <source>
        <dbReference type="ARBA" id="ARBA00022723"/>
    </source>
</evidence>
<dbReference type="InterPro" id="IPR001932">
    <property type="entry name" value="PPM-type_phosphatase-like_dom"/>
</dbReference>
<dbReference type="PANTHER" id="PTHR47992">
    <property type="entry name" value="PROTEIN PHOSPHATASE"/>
    <property type="match status" value="1"/>
</dbReference>